<dbReference type="CDD" id="cd07323">
    <property type="entry name" value="LAM"/>
    <property type="match status" value="1"/>
</dbReference>
<dbReference type="EMBL" id="JACMSC010000017">
    <property type="protein sequence ID" value="KAG6478552.1"/>
    <property type="molecule type" value="Genomic_DNA"/>
</dbReference>
<protein>
    <recommendedName>
        <fullName evidence="4">HTH La-type RNA-binding domain-containing protein</fullName>
    </recommendedName>
</protein>
<dbReference type="InterPro" id="IPR045180">
    <property type="entry name" value="La_dom_prot"/>
</dbReference>
<dbReference type="OrthoDB" id="340227at2759"/>
<dbReference type="Pfam" id="PF05383">
    <property type="entry name" value="La"/>
    <property type="match status" value="1"/>
</dbReference>
<dbReference type="Proteomes" id="UP000734854">
    <property type="component" value="Unassembled WGS sequence"/>
</dbReference>
<dbReference type="PANTHER" id="PTHR22792:SF132">
    <property type="entry name" value="LA-RELATED PROTEIN 1"/>
    <property type="match status" value="1"/>
</dbReference>
<evidence type="ECO:0000313" key="6">
    <source>
        <dbReference type="Proteomes" id="UP000734854"/>
    </source>
</evidence>
<organism evidence="5 6">
    <name type="scientific">Zingiber officinale</name>
    <name type="common">Ginger</name>
    <name type="synonym">Amomum zingiber</name>
    <dbReference type="NCBI Taxonomy" id="94328"/>
    <lineage>
        <taxon>Eukaryota</taxon>
        <taxon>Viridiplantae</taxon>
        <taxon>Streptophyta</taxon>
        <taxon>Embryophyta</taxon>
        <taxon>Tracheophyta</taxon>
        <taxon>Spermatophyta</taxon>
        <taxon>Magnoliopsida</taxon>
        <taxon>Liliopsida</taxon>
        <taxon>Zingiberales</taxon>
        <taxon>Zingiberaceae</taxon>
        <taxon>Zingiber</taxon>
    </lineage>
</organism>
<gene>
    <name evidence="5" type="ORF">ZIOFF_061995</name>
</gene>
<evidence type="ECO:0000313" key="5">
    <source>
        <dbReference type="EMBL" id="KAG6478552.1"/>
    </source>
</evidence>
<dbReference type="PROSITE" id="PS50961">
    <property type="entry name" value="HTH_LA"/>
    <property type="match status" value="1"/>
</dbReference>
<dbReference type="SMART" id="SM00715">
    <property type="entry name" value="LA"/>
    <property type="match status" value="1"/>
</dbReference>
<evidence type="ECO:0000256" key="1">
    <source>
        <dbReference type="ARBA" id="ARBA00022884"/>
    </source>
</evidence>
<feature type="region of interest" description="Disordered" evidence="3">
    <location>
        <begin position="364"/>
        <end position="397"/>
    </location>
</feature>
<evidence type="ECO:0000259" key="4">
    <source>
        <dbReference type="PROSITE" id="PS50961"/>
    </source>
</evidence>
<dbReference type="PANTHER" id="PTHR22792">
    <property type="entry name" value="LUPUS LA PROTEIN-RELATED"/>
    <property type="match status" value="1"/>
</dbReference>
<dbReference type="InterPro" id="IPR006630">
    <property type="entry name" value="La_HTH"/>
</dbReference>
<proteinExistence type="predicted"/>
<feature type="compositionally biased region" description="Polar residues" evidence="3">
    <location>
        <begin position="371"/>
        <end position="397"/>
    </location>
</feature>
<accession>A0A8J5EZS6</accession>
<name>A0A8J5EZS6_ZINOF</name>
<evidence type="ECO:0000256" key="3">
    <source>
        <dbReference type="SAM" id="MobiDB-lite"/>
    </source>
</evidence>
<dbReference type="FunFam" id="1.10.10.10:FF:000131">
    <property type="entry name" value="la-related protein 1B isoform X2"/>
    <property type="match status" value="1"/>
</dbReference>
<keyword evidence="1 2" id="KW-0694">RNA-binding</keyword>
<feature type="region of interest" description="Disordered" evidence="3">
    <location>
        <begin position="106"/>
        <end position="131"/>
    </location>
</feature>
<sequence>MSQQFDAVSGACLDVDLSSPAPAEPGRIALPHPADAGAHVLGDGIAAARGGDSEALILMAGGVNEASQVWGNQSRPSSSEFTLGPSVNYSSSSDYSVKVLFDGSSPNAGGSGGSSGSTSANGGPVASVQPPVFRGAFPLNRHANEGNYGTPVRHTNFRFPPQSQVGGNWGRFNSDNGRYRNQRHHERGVHLWNGPPVVGTNPGIRMPMQPLQGHGQPFVAPSAFMLDQTQPVASLICYADGTSPYSYSGIPPAALETYYAPSPPVLETYYVRPSPHPPQQLVLKQQIEYYFSVDNLCRDSFLRSNMDAQGWVPISLIATFRRVKRVTSNTNYILSALRSSIVIEIQGENIRRHNDWKRWILPSANGRDGQPSGSTASASNYDSVVGDSSRQIVTASN</sequence>
<comment type="caution">
    <text evidence="5">The sequence shown here is derived from an EMBL/GenBank/DDBJ whole genome shotgun (WGS) entry which is preliminary data.</text>
</comment>
<evidence type="ECO:0000256" key="2">
    <source>
        <dbReference type="PROSITE-ProRule" id="PRU00332"/>
    </source>
</evidence>
<dbReference type="AlphaFoldDB" id="A0A8J5EZS6"/>
<feature type="domain" description="HTH La-type RNA-binding" evidence="4">
    <location>
        <begin position="273"/>
        <end position="362"/>
    </location>
</feature>
<reference evidence="5 6" key="1">
    <citation type="submission" date="2020-08" db="EMBL/GenBank/DDBJ databases">
        <title>Plant Genome Project.</title>
        <authorList>
            <person name="Zhang R.-G."/>
        </authorList>
    </citation>
    <scope>NUCLEOTIDE SEQUENCE [LARGE SCALE GENOMIC DNA]</scope>
    <source>
        <tissue evidence="5">Rhizome</tissue>
    </source>
</reference>
<dbReference type="GO" id="GO:0003723">
    <property type="term" value="F:RNA binding"/>
    <property type="evidence" value="ECO:0007669"/>
    <property type="project" value="UniProtKB-UniRule"/>
</dbReference>
<keyword evidence="6" id="KW-1185">Reference proteome</keyword>